<feature type="region of interest" description="Disordered" evidence="1">
    <location>
        <begin position="499"/>
        <end position="532"/>
    </location>
</feature>
<evidence type="ECO:0000259" key="2">
    <source>
        <dbReference type="PROSITE" id="PS50031"/>
    </source>
</evidence>
<organism evidence="4 5">
    <name type="scientific">Symbiochloris irregularis</name>
    <dbReference type="NCBI Taxonomy" id="706552"/>
    <lineage>
        <taxon>Eukaryota</taxon>
        <taxon>Viridiplantae</taxon>
        <taxon>Chlorophyta</taxon>
        <taxon>core chlorophytes</taxon>
        <taxon>Trebouxiophyceae</taxon>
        <taxon>Trebouxiales</taxon>
        <taxon>Trebouxiaceae</taxon>
        <taxon>Symbiochloris</taxon>
    </lineage>
</organism>
<dbReference type="EMBL" id="JALJOQ010000179">
    <property type="protein sequence ID" value="KAK9791341.1"/>
    <property type="molecule type" value="Genomic_DNA"/>
</dbReference>
<dbReference type="PROSITE" id="PS50031">
    <property type="entry name" value="EH"/>
    <property type="match status" value="2"/>
</dbReference>
<dbReference type="PANTHER" id="PTHR11216">
    <property type="entry name" value="EH DOMAIN"/>
    <property type="match status" value="1"/>
</dbReference>
<dbReference type="InterPro" id="IPR000261">
    <property type="entry name" value="EH_dom"/>
</dbReference>
<feature type="domain" description="EF-hand" evidence="3">
    <location>
        <begin position="138"/>
        <end position="173"/>
    </location>
</feature>
<dbReference type="Gene3D" id="1.10.238.10">
    <property type="entry name" value="EF-hand"/>
    <property type="match status" value="2"/>
</dbReference>
<dbReference type="Proteomes" id="UP001465755">
    <property type="component" value="Unassembled WGS sequence"/>
</dbReference>
<sequence length="638" mass="68208">MDADLFDSWFRLADKDRDNRISGVEAVEFFQRANLPQETLFKIWSLVAGDNAFLTKPQFYSTLRLVSLAQQSGGVMPEGAARSTLIGVGPPLPAPTLAGLQQPQQLPQLISQPQPGSASVGAAKPPQAGGAFPPMQPSQAQQYGSIFSQMDNDRDGFVQGSDCIQAFQRWGLPKATLKDVWQVVAGNDGRLSQQQFVQCLYLMDQAKRGQAPPAKLPEGPFPPMAATPQISPGGGGVPGGRREGPTGFSIADTQRAEYDVFSNELPIPEMPPKRAWQAPASAPSADSAVPLPGESALSQQPPAQRQRLEGMAKDGREAEQELSKAQSETQIAKEREAAFQLALQELTLFKSRTSAALLQVQERAAQATSQADAMQQQYEAAWAGAEDTHRTGRRLLDALTKAKGRRAEMTTKLEELERDIAHLGQHSEEQVDAEEAAANRLSEEVAAAEAKKASLELRVQVVSSEREKLEQQLATLQGGVAEAEEQLAEQQEAIASIREQAASVDIPEEAQLLGAGGKDSDEPPGPRILQWSDFVTAGAADWEDFEDEGFTVVDALPNEERYEANPGASARSRISPAPASPSTQAPARDSNGDEDLEEEPAEDADAELADTAKSGELSGTGPKALPSGGAFIGGAYAV</sequence>
<evidence type="ECO:0000256" key="1">
    <source>
        <dbReference type="SAM" id="MobiDB-lite"/>
    </source>
</evidence>
<dbReference type="GO" id="GO:0006897">
    <property type="term" value="P:endocytosis"/>
    <property type="evidence" value="ECO:0007669"/>
    <property type="project" value="TreeGrafter"/>
</dbReference>
<evidence type="ECO:0000259" key="3">
    <source>
        <dbReference type="PROSITE" id="PS50222"/>
    </source>
</evidence>
<dbReference type="CDD" id="cd00052">
    <property type="entry name" value="EH"/>
    <property type="match status" value="1"/>
</dbReference>
<dbReference type="SUPFAM" id="SSF47473">
    <property type="entry name" value="EF-hand"/>
    <property type="match status" value="2"/>
</dbReference>
<dbReference type="GO" id="GO:0005886">
    <property type="term" value="C:plasma membrane"/>
    <property type="evidence" value="ECO:0007669"/>
    <property type="project" value="TreeGrafter"/>
</dbReference>
<name>A0AAW1NLY9_9CHLO</name>
<feature type="compositionally biased region" description="Low complexity" evidence="1">
    <location>
        <begin position="278"/>
        <end position="290"/>
    </location>
</feature>
<gene>
    <name evidence="4" type="ORF">WJX73_000496</name>
</gene>
<dbReference type="GO" id="GO:0005737">
    <property type="term" value="C:cytoplasm"/>
    <property type="evidence" value="ECO:0007669"/>
    <property type="project" value="TreeGrafter"/>
</dbReference>
<evidence type="ECO:0000313" key="5">
    <source>
        <dbReference type="Proteomes" id="UP001465755"/>
    </source>
</evidence>
<dbReference type="SMART" id="SM00027">
    <property type="entry name" value="EH"/>
    <property type="match status" value="2"/>
</dbReference>
<feature type="domain" description="EH" evidence="2">
    <location>
        <begin position="2"/>
        <end position="107"/>
    </location>
</feature>
<dbReference type="GO" id="GO:0005509">
    <property type="term" value="F:calcium ion binding"/>
    <property type="evidence" value="ECO:0007669"/>
    <property type="project" value="InterPro"/>
</dbReference>
<reference evidence="4 5" key="1">
    <citation type="journal article" date="2024" name="Nat. Commun.">
        <title>Phylogenomics reveals the evolutionary origins of lichenization in chlorophyte algae.</title>
        <authorList>
            <person name="Puginier C."/>
            <person name="Libourel C."/>
            <person name="Otte J."/>
            <person name="Skaloud P."/>
            <person name="Haon M."/>
            <person name="Grisel S."/>
            <person name="Petersen M."/>
            <person name="Berrin J.G."/>
            <person name="Delaux P.M."/>
            <person name="Dal Grande F."/>
            <person name="Keller J."/>
        </authorList>
    </citation>
    <scope>NUCLEOTIDE SEQUENCE [LARGE SCALE GENOMIC DNA]</scope>
    <source>
        <strain evidence="4 5">SAG 2036</strain>
    </source>
</reference>
<feature type="compositionally biased region" description="Low complexity" evidence="1">
    <location>
        <begin position="566"/>
        <end position="587"/>
    </location>
</feature>
<dbReference type="GO" id="GO:0016197">
    <property type="term" value="P:endosomal transport"/>
    <property type="evidence" value="ECO:0007669"/>
    <property type="project" value="TreeGrafter"/>
</dbReference>
<protein>
    <submittedName>
        <fullName evidence="4">Uncharacterized protein</fullName>
    </submittedName>
</protein>
<proteinExistence type="predicted"/>
<accession>A0AAW1NLY9</accession>
<keyword evidence="5" id="KW-1185">Reference proteome</keyword>
<dbReference type="AlphaFoldDB" id="A0AAW1NLY9"/>
<feature type="domain" description="EH" evidence="2">
    <location>
        <begin position="139"/>
        <end position="227"/>
    </location>
</feature>
<feature type="compositionally biased region" description="Acidic residues" evidence="1">
    <location>
        <begin position="592"/>
        <end position="608"/>
    </location>
</feature>
<feature type="domain" description="EF-hand" evidence="3">
    <location>
        <begin position="1"/>
        <end position="36"/>
    </location>
</feature>
<dbReference type="PANTHER" id="PTHR11216:SF170">
    <property type="entry name" value="DYNAMIN ASSOCIATED PROTEIN 160, ISOFORM D"/>
    <property type="match status" value="1"/>
</dbReference>
<dbReference type="InterPro" id="IPR011992">
    <property type="entry name" value="EF-hand-dom_pair"/>
</dbReference>
<feature type="region of interest" description="Disordered" evidence="1">
    <location>
        <begin position="265"/>
        <end position="329"/>
    </location>
</feature>
<dbReference type="PROSITE" id="PS50222">
    <property type="entry name" value="EF_HAND_2"/>
    <property type="match status" value="2"/>
</dbReference>
<feature type="region of interest" description="Disordered" evidence="1">
    <location>
        <begin position="226"/>
        <end position="248"/>
    </location>
</feature>
<evidence type="ECO:0000313" key="4">
    <source>
        <dbReference type="EMBL" id="KAK9791341.1"/>
    </source>
</evidence>
<dbReference type="Pfam" id="PF12763">
    <property type="entry name" value="EH"/>
    <property type="match status" value="1"/>
</dbReference>
<feature type="region of interest" description="Disordered" evidence="1">
    <location>
        <begin position="550"/>
        <end position="638"/>
    </location>
</feature>
<dbReference type="InterPro" id="IPR002048">
    <property type="entry name" value="EF_hand_dom"/>
</dbReference>
<comment type="caution">
    <text evidence="4">The sequence shown here is derived from an EMBL/GenBank/DDBJ whole genome shotgun (WGS) entry which is preliminary data.</text>
</comment>
<feature type="region of interest" description="Disordered" evidence="1">
    <location>
        <begin position="109"/>
        <end position="130"/>
    </location>
</feature>
<feature type="compositionally biased region" description="Basic and acidic residues" evidence="1">
    <location>
        <begin position="306"/>
        <end position="322"/>
    </location>
</feature>